<organism evidence="3 4">
    <name type="scientific">Castilleja foliolosa</name>
    <dbReference type="NCBI Taxonomy" id="1961234"/>
    <lineage>
        <taxon>Eukaryota</taxon>
        <taxon>Viridiplantae</taxon>
        <taxon>Streptophyta</taxon>
        <taxon>Embryophyta</taxon>
        <taxon>Tracheophyta</taxon>
        <taxon>Spermatophyta</taxon>
        <taxon>Magnoliopsida</taxon>
        <taxon>eudicotyledons</taxon>
        <taxon>Gunneridae</taxon>
        <taxon>Pentapetalae</taxon>
        <taxon>asterids</taxon>
        <taxon>lamiids</taxon>
        <taxon>Lamiales</taxon>
        <taxon>Orobanchaceae</taxon>
        <taxon>Pedicularideae</taxon>
        <taxon>Castillejinae</taxon>
        <taxon>Castilleja</taxon>
    </lineage>
</organism>
<reference evidence="4" key="1">
    <citation type="journal article" date="2024" name="IScience">
        <title>Strigolactones Initiate the Formation of Haustorium-like Structures in Castilleja.</title>
        <authorList>
            <person name="Buerger M."/>
            <person name="Peterson D."/>
            <person name="Chory J."/>
        </authorList>
    </citation>
    <scope>NUCLEOTIDE SEQUENCE [LARGE SCALE GENOMIC DNA]</scope>
</reference>
<feature type="domain" description="F-box" evidence="2">
    <location>
        <begin position="76"/>
        <end position="123"/>
    </location>
</feature>
<dbReference type="InterPro" id="IPR036047">
    <property type="entry name" value="F-box-like_dom_sf"/>
</dbReference>
<dbReference type="AlphaFoldDB" id="A0ABD3CBK3"/>
<protein>
    <recommendedName>
        <fullName evidence="2">F-box domain-containing protein</fullName>
    </recommendedName>
</protein>
<dbReference type="NCBIfam" id="TIGR01640">
    <property type="entry name" value="F_box_assoc_1"/>
    <property type="match status" value="1"/>
</dbReference>
<dbReference type="PANTHER" id="PTHR31672">
    <property type="entry name" value="BNACNNG10540D PROTEIN"/>
    <property type="match status" value="1"/>
</dbReference>
<dbReference type="Pfam" id="PF08268">
    <property type="entry name" value="FBA_3"/>
    <property type="match status" value="1"/>
</dbReference>
<feature type="compositionally biased region" description="Pro residues" evidence="1">
    <location>
        <begin position="20"/>
        <end position="30"/>
    </location>
</feature>
<dbReference type="PANTHER" id="PTHR31672:SF13">
    <property type="entry name" value="F-BOX PROTEIN CPR30-LIKE"/>
    <property type="match status" value="1"/>
</dbReference>
<dbReference type="InterPro" id="IPR013187">
    <property type="entry name" value="F-box-assoc_dom_typ3"/>
</dbReference>
<dbReference type="InterPro" id="IPR017451">
    <property type="entry name" value="F-box-assoc_interact_dom"/>
</dbReference>
<dbReference type="Pfam" id="PF12937">
    <property type="entry name" value="F-box-like"/>
    <property type="match status" value="1"/>
</dbReference>
<feature type="region of interest" description="Disordered" evidence="1">
    <location>
        <begin position="1"/>
        <end position="42"/>
    </location>
</feature>
<dbReference type="Gene3D" id="1.20.1280.50">
    <property type="match status" value="1"/>
</dbReference>
<feature type="compositionally biased region" description="Low complexity" evidence="1">
    <location>
        <begin position="1"/>
        <end position="16"/>
    </location>
</feature>
<dbReference type="InterPro" id="IPR001810">
    <property type="entry name" value="F-box_dom"/>
</dbReference>
<evidence type="ECO:0000313" key="3">
    <source>
        <dbReference type="EMBL" id="KAL3626456.1"/>
    </source>
</evidence>
<sequence>MSRSQATQSAAASALQVKIKPPPVLRQPPPPHRDRAGSTMAVPTTKKTEIVPIKRAKLNNGQSQSRPNYKRSDFLIKNINSLPDEVVFDILAQLPAQDIYSAVMNVCLKWYKIIHTHTFVDTHLHRSTDGLLVQNRVSQTTRLTFLALSRQGRVELTRLNYEPKYGIWCNGCNGLILEWDCVNQSSFYITNPATKQHFALPPFFDPMCFIYSALAYASVSMEYKVVIVFRHEKEWCCAILTVGVDESWRRVRTQHLSLESKKLLINNPLTTGGFVHWANRGNGVLTLNVETETFTEYPVPVPSLFSGNDIVSYHYNSAVKYLSLLICCGGYSWEVWEMKPETGEWTKLPGIEEIDLNDRMGEIIRWIGKRDREFTGFGRSSIALRAVGWLEYKEVLVYQVYKRFYIAWNVRSKEIQLIELDSDRDVFLVHRNSLVWLDGC</sequence>
<gene>
    <name evidence="3" type="ORF">CASFOL_030005</name>
</gene>
<evidence type="ECO:0000259" key="2">
    <source>
        <dbReference type="PROSITE" id="PS50181"/>
    </source>
</evidence>
<dbReference type="Proteomes" id="UP001632038">
    <property type="component" value="Unassembled WGS sequence"/>
</dbReference>
<dbReference type="PROSITE" id="PS50181">
    <property type="entry name" value="FBOX"/>
    <property type="match status" value="1"/>
</dbReference>
<keyword evidence="4" id="KW-1185">Reference proteome</keyword>
<dbReference type="EMBL" id="JAVIJP010000047">
    <property type="protein sequence ID" value="KAL3626456.1"/>
    <property type="molecule type" value="Genomic_DNA"/>
</dbReference>
<comment type="caution">
    <text evidence="3">The sequence shown here is derived from an EMBL/GenBank/DDBJ whole genome shotgun (WGS) entry which is preliminary data.</text>
</comment>
<dbReference type="SUPFAM" id="SSF81383">
    <property type="entry name" value="F-box domain"/>
    <property type="match status" value="1"/>
</dbReference>
<proteinExistence type="predicted"/>
<accession>A0ABD3CBK3</accession>
<name>A0ABD3CBK3_9LAMI</name>
<evidence type="ECO:0000256" key="1">
    <source>
        <dbReference type="SAM" id="MobiDB-lite"/>
    </source>
</evidence>
<dbReference type="InterPro" id="IPR050796">
    <property type="entry name" value="SCF_F-box_component"/>
</dbReference>
<evidence type="ECO:0000313" key="4">
    <source>
        <dbReference type="Proteomes" id="UP001632038"/>
    </source>
</evidence>